<keyword evidence="3" id="KW-1185">Reference proteome</keyword>
<gene>
    <name evidence="2" type="ORF">RCC_04490</name>
</gene>
<evidence type="ECO:0000313" key="3">
    <source>
        <dbReference type="Proteomes" id="UP000225277"/>
    </source>
</evidence>
<dbReference type="EMBL" id="FJUY01000006">
    <property type="protein sequence ID" value="CZT18646.1"/>
    <property type="molecule type" value="Genomic_DNA"/>
</dbReference>
<proteinExistence type="predicted"/>
<dbReference type="RefSeq" id="XP_023625536.1">
    <property type="nucleotide sequence ID" value="XM_023769768.1"/>
</dbReference>
<feature type="compositionally biased region" description="Polar residues" evidence="1">
    <location>
        <begin position="20"/>
        <end position="36"/>
    </location>
</feature>
<protein>
    <submittedName>
        <fullName evidence="2">Uncharacterized protein</fullName>
    </submittedName>
</protein>
<evidence type="ECO:0000313" key="2">
    <source>
        <dbReference type="EMBL" id="CZT18646.1"/>
    </source>
</evidence>
<name>A0A2D3V531_9PEZI</name>
<organism evidence="2 3">
    <name type="scientific">Ramularia collo-cygni</name>
    <dbReference type="NCBI Taxonomy" id="112498"/>
    <lineage>
        <taxon>Eukaryota</taxon>
        <taxon>Fungi</taxon>
        <taxon>Dikarya</taxon>
        <taxon>Ascomycota</taxon>
        <taxon>Pezizomycotina</taxon>
        <taxon>Dothideomycetes</taxon>
        <taxon>Dothideomycetidae</taxon>
        <taxon>Mycosphaerellales</taxon>
        <taxon>Mycosphaerellaceae</taxon>
        <taxon>Ramularia</taxon>
    </lineage>
</organism>
<dbReference type="GeneID" id="35599664"/>
<feature type="region of interest" description="Disordered" evidence="1">
    <location>
        <begin position="20"/>
        <end position="40"/>
    </location>
</feature>
<dbReference type="Proteomes" id="UP000225277">
    <property type="component" value="Unassembled WGS sequence"/>
</dbReference>
<sequence>MADTSSSTKVTELFEATIVDGNSTTNSPSSNDMNNVSKEDELRRRLDNLPRELHDMIQDFTFIAHKALVGPKVCEIQDPASRADYFADLKILQLNSSTRERYAVDFYCLRTFSSRKFDLKRLEKCLRSIPEAYRAFVSSIICHCPDYGLIAQQAGWRPR</sequence>
<evidence type="ECO:0000256" key="1">
    <source>
        <dbReference type="SAM" id="MobiDB-lite"/>
    </source>
</evidence>
<dbReference type="AlphaFoldDB" id="A0A2D3V531"/>
<accession>A0A2D3V531</accession>
<reference evidence="2 3" key="1">
    <citation type="submission" date="2016-03" db="EMBL/GenBank/DDBJ databases">
        <authorList>
            <person name="Ploux O."/>
        </authorList>
    </citation>
    <scope>NUCLEOTIDE SEQUENCE [LARGE SCALE GENOMIC DNA]</scope>
    <source>
        <strain evidence="2 3">URUG2</strain>
    </source>
</reference>